<geneLocation type="plasmid" evidence="2 3">
    <name>pRHL3</name>
</geneLocation>
<dbReference type="PANTHER" id="PTHR47751">
    <property type="entry name" value="SUPERFAMILY HYDROLASE, PUTATIVE (AFU_ORTHOLOGUE AFUA_2G16580)-RELATED"/>
    <property type="match status" value="1"/>
</dbReference>
<dbReference type="InterPro" id="IPR029058">
    <property type="entry name" value="AB_hydrolase_fold"/>
</dbReference>
<reference evidence="3" key="1">
    <citation type="journal article" date="2006" name="Proc. Natl. Acad. Sci. U.S.A.">
        <title>The complete genome of Rhodococcus sp. RHA1 provides insights into a catabolic powerhouse.</title>
        <authorList>
            <person name="McLeod M.P."/>
            <person name="Warren R.L."/>
            <person name="Hsiao W.W.L."/>
            <person name="Araki N."/>
            <person name="Myhre M."/>
            <person name="Fernandes C."/>
            <person name="Miyazawa D."/>
            <person name="Wong W."/>
            <person name="Lillquist A.L."/>
            <person name="Wang D."/>
            <person name="Dosanjh M."/>
            <person name="Hara H."/>
            <person name="Petrescu A."/>
            <person name="Morin R.D."/>
            <person name="Yang G."/>
            <person name="Stott J.M."/>
            <person name="Schein J.E."/>
            <person name="Shin H."/>
            <person name="Smailus D."/>
            <person name="Siddiqui A.S."/>
            <person name="Marra M.A."/>
            <person name="Jones S.J.M."/>
            <person name="Holt R."/>
            <person name="Brinkman F.S.L."/>
            <person name="Miyauchi K."/>
            <person name="Fukuda M."/>
            <person name="Davies J.E."/>
            <person name="Mohn W.W."/>
            <person name="Eltis L.D."/>
        </authorList>
    </citation>
    <scope>NUCLEOTIDE SEQUENCE [LARGE SCALE GENOMIC DNA]</scope>
    <source>
        <strain evidence="3">RHA1</strain>
    </source>
</reference>
<organism evidence="2 3">
    <name type="scientific">Rhodococcus jostii (strain RHA1)</name>
    <dbReference type="NCBI Taxonomy" id="101510"/>
    <lineage>
        <taxon>Bacteria</taxon>
        <taxon>Bacillati</taxon>
        <taxon>Actinomycetota</taxon>
        <taxon>Actinomycetes</taxon>
        <taxon>Mycobacteriales</taxon>
        <taxon>Nocardiaceae</taxon>
        <taxon>Rhodococcus</taxon>
    </lineage>
</organism>
<dbReference type="PANTHER" id="PTHR47751:SF2">
    <property type="entry name" value="DLTD N-TERMINAL DOMAIN PROTEIN (AFU_ORTHOLOGUE AFUA_8G00380)-RELATED"/>
    <property type="match status" value="1"/>
</dbReference>
<gene>
    <name evidence="2" type="ordered locus">RHA1_ro11161</name>
</gene>
<dbReference type="HOGENOM" id="CLU_048587_1_1_11"/>
<dbReference type="Proteomes" id="UP000008710">
    <property type="component" value="Plasmid pRHL3"/>
</dbReference>
<dbReference type="PATRIC" id="fig|101510.16.peg.8981"/>
<dbReference type="InterPro" id="IPR000073">
    <property type="entry name" value="AB_hydrolase_1"/>
</dbReference>
<dbReference type="KEGG" id="rha:RHA1_ro11161"/>
<evidence type="ECO:0000313" key="2">
    <source>
        <dbReference type="EMBL" id="ABH00808.1"/>
    </source>
</evidence>
<dbReference type="eggNOG" id="COG1073">
    <property type="taxonomic scope" value="Bacteria"/>
</dbReference>
<dbReference type="Pfam" id="PF00561">
    <property type="entry name" value="Abhydrolase_1"/>
    <property type="match status" value="1"/>
</dbReference>
<dbReference type="InterPro" id="IPR051411">
    <property type="entry name" value="Polyketide_trans_af380"/>
</dbReference>
<accession>Q0RV78</accession>
<keyword evidence="2" id="KW-0614">Plasmid</keyword>
<dbReference type="SUPFAM" id="SSF53474">
    <property type="entry name" value="alpha/beta-Hydrolases"/>
    <property type="match status" value="1"/>
</dbReference>
<dbReference type="AlphaFoldDB" id="Q0RV78"/>
<sequence length="299" mass="33021">MQVKPEDVAVTEVEFYSDGTRIAAELFLPPGLGVPAPAVVVAHGFGGIKAFFVADIARAIAAAGFACVTFDYRGFGESDGPRNRLHPLEQVEDALAAAAYLRTRDEVDPERVGVYGTSFGGGIAIAAAALDPKMRAAVCAVGISDCGHWLRSLRRNWEWIEFQHLLEKDRRNRLLTGVSEVVEPEVIMVRDPESEKHEQYLRENWPDRAFQLDLASADAIMAFRSVDYAKRLGDKALLLVGVDEDGLTSYDYTVELYEAATGPKKLIELSGMTHHDIYQPQERDGLMAKVVEFLKEHVA</sequence>
<feature type="domain" description="AB hydrolase-1" evidence="1">
    <location>
        <begin position="37"/>
        <end position="270"/>
    </location>
</feature>
<evidence type="ECO:0000313" key="3">
    <source>
        <dbReference type="Proteomes" id="UP000008710"/>
    </source>
</evidence>
<dbReference type="Gene3D" id="3.40.50.1820">
    <property type="entry name" value="alpha/beta hydrolase"/>
    <property type="match status" value="2"/>
</dbReference>
<dbReference type="GO" id="GO:0003824">
    <property type="term" value="F:catalytic activity"/>
    <property type="evidence" value="ECO:0007669"/>
    <property type="project" value="UniProtKB-ARBA"/>
</dbReference>
<protein>
    <recommendedName>
        <fullName evidence="1">AB hydrolase-1 domain-containing protein</fullName>
    </recommendedName>
</protein>
<proteinExistence type="predicted"/>
<dbReference type="EMBL" id="CP000434">
    <property type="protein sequence ID" value="ABH00808.1"/>
    <property type="molecule type" value="Genomic_DNA"/>
</dbReference>
<name>Q0RV78_RHOJR</name>
<evidence type="ECO:0000259" key="1">
    <source>
        <dbReference type="Pfam" id="PF00561"/>
    </source>
</evidence>